<dbReference type="InterPro" id="IPR000531">
    <property type="entry name" value="Beta-barrel_TonB"/>
</dbReference>
<dbReference type="InterPro" id="IPR037066">
    <property type="entry name" value="Plug_dom_sf"/>
</dbReference>
<evidence type="ECO:0000256" key="2">
    <source>
        <dbReference type="ARBA" id="ARBA00022448"/>
    </source>
</evidence>
<dbReference type="GO" id="GO:0009279">
    <property type="term" value="C:cell outer membrane"/>
    <property type="evidence" value="ECO:0007669"/>
    <property type="project" value="UniProtKB-SubCell"/>
</dbReference>
<dbReference type="InterPro" id="IPR012910">
    <property type="entry name" value="Plug_dom"/>
</dbReference>
<keyword evidence="3 8" id="KW-1134">Transmembrane beta strand</keyword>
<keyword evidence="14" id="KW-1185">Reference proteome</keyword>
<reference evidence="13" key="1">
    <citation type="submission" date="2021-03" db="EMBL/GenBank/DDBJ databases">
        <authorList>
            <person name="Lu T."/>
            <person name="Wang Q."/>
            <person name="Han X."/>
        </authorList>
    </citation>
    <scope>NUCLEOTIDE SEQUENCE</scope>
    <source>
        <strain evidence="13">WQ 2009</strain>
    </source>
</reference>
<evidence type="ECO:0000256" key="1">
    <source>
        <dbReference type="ARBA" id="ARBA00004571"/>
    </source>
</evidence>
<dbReference type="Pfam" id="PF13715">
    <property type="entry name" value="CarbopepD_reg_2"/>
    <property type="match status" value="1"/>
</dbReference>
<feature type="domain" description="TonB-dependent receptor plug" evidence="12">
    <location>
        <begin position="114"/>
        <end position="216"/>
    </location>
</feature>
<accession>A0A8T4HDH9</accession>
<evidence type="ECO:0000256" key="8">
    <source>
        <dbReference type="PROSITE-ProRule" id="PRU01360"/>
    </source>
</evidence>
<dbReference type="PROSITE" id="PS52016">
    <property type="entry name" value="TONB_DEPENDENT_REC_3"/>
    <property type="match status" value="1"/>
</dbReference>
<feature type="domain" description="TonB-dependent receptor-like beta-barrel" evidence="11">
    <location>
        <begin position="317"/>
        <end position="763"/>
    </location>
</feature>
<name>A0A8T4HDH9_9SPHI</name>
<evidence type="ECO:0000256" key="3">
    <source>
        <dbReference type="ARBA" id="ARBA00022452"/>
    </source>
</evidence>
<comment type="similarity">
    <text evidence="8 9">Belongs to the TonB-dependent receptor family.</text>
</comment>
<dbReference type="RefSeq" id="WP_353546277.1">
    <property type="nucleotide sequence ID" value="NZ_JAGKSB010000004.1"/>
</dbReference>
<dbReference type="AlphaFoldDB" id="A0A8T4HDH9"/>
<evidence type="ECO:0000256" key="9">
    <source>
        <dbReference type="RuleBase" id="RU003357"/>
    </source>
</evidence>
<dbReference type="Pfam" id="PF00593">
    <property type="entry name" value="TonB_dep_Rec_b-barrel"/>
    <property type="match status" value="1"/>
</dbReference>
<dbReference type="PANTHER" id="PTHR30069:SF42">
    <property type="entry name" value="FERRIC AEROBACTIN RECEPTOR"/>
    <property type="match status" value="1"/>
</dbReference>
<dbReference type="InterPro" id="IPR039426">
    <property type="entry name" value="TonB-dep_rcpt-like"/>
</dbReference>
<keyword evidence="10" id="KW-0732">Signal</keyword>
<comment type="caution">
    <text evidence="13">The sequence shown here is derived from an EMBL/GenBank/DDBJ whole genome shotgun (WGS) entry which is preliminary data.</text>
</comment>
<evidence type="ECO:0000256" key="7">
    <source>
        <dbReference type="ARBA" id="ARBA00023237"/>
    </source>
</evidence>
<keyword evidence="7 8" id="KW-0998">Cell outer membrane</keyword>
<keyword evidence="13" id="KW-0675">Receptor</keyword>
<evidence type="ECO:0000256" key="5">
    <source>
        <dbReference type="ARBA" id="ARBA00023077"/>
    </source>
</evidence>
<evidence type="ECO:0000313" key="13">
    <source>
        <dbReference type="EMBL" id="MBP3942791.1"/>
    </source>
</evidence>
<dbReference type="Gene3D" id="2.170.130.10">
    <property type="entry name" value="TonB-dependent receptor, plug domain"/>
    <property type="match status" value="1"/>
</dbReference>
<organism evidence="13 14">
    <name type="scientific">Rhinopithecimicrobium faecis</name>
    <dbReference type="NCBI Taxonomy" id="2820698"/>
    <lineage>
        <taxon>Bacteria</taxon>
        <taxon>Pseudomonadati</taxon>
        <taxon>Bacteroidota</taxon>
        <taxon>Sphingobacteriia</taxon>
        <taxon>Sphingobacteriales</taxon>
        <taxon>Sphingobacteriaceae</taxon>
        <taxon>Rhinopithecimicrobium</taxon>
    </lineage>
</organism>
<keyword evidence="6 8" id="KW-0472">Membrane</keyword>
<dbReference type="InterPro" id="IPR036942">
    <property type="entry name" value="Beta-barrel_TonB_sf"/>
</dbReference>
<evidence type="ECO:0000259" key="12">
    <source>
        <dbReference type="Pfam" id="PF07715"/>
    </source>
</evidence>
<dbReference type="GO" id="GO:0015344">
    <property type="term" value="F:siderophore uptake transmembrane transporter activity"/>
    <property type="evidence" value="ECO:0007669"/>
    <property type="project" value="TreeGrafter"/>
</dbReference>
<sequence>MRSILSFLLSLSSTALLAQTISGEVQLSNRKPAANATVYLSNGLQFTTNKEGKFTIDVTPGKYTLYSSYLSQSSKEEYFQIAENEQLYLKLHISDTNSLDEVVIVNSRKPQRIAEIPGTVYLINGEKVAEKAKAGISLKEFLGQLVPGLDYGGEGRSNWGQNMRGRSVMVLIDGVSLNSARNLSRQFESIDPFNIEKIEILSGASSIYGGNATGGIINIVTKGAQSKQFSGETQVGLKAGFNSDDYDWKIAQSLQGGTKKWDFFGSAVYGKNGGFYNPQGNQILTDVSQTDLQYNQTVDLFGKIKYRINDRSSITASTQYYNAGFQGDKSIHFGDKLSGFTTNNQDLLSMKNGYDSDVNPFTKRFMENISYQVTDILGGQDLFLQGTYRNERVAFYPLPSTIDNGDNFTSTYFNSTEQNTNYAGFKSVLSKKWEKLDITYGLDYDYEGFNSQLNIFDPVKSFQSSGLRNELIGQVDRYPSLYTSSLAGYFQGNFKLTKSLKLSAGARYQNIGVSIDDFVGSNQQVMLFFKQGSTASSIKGGKSNFDAALFNASLLYEFNPKQQAWLNFSQGVALADPAKFYGYGKYSLNSSTQNWDLSNSINVQDNPLQGIKTDQLELGYRYRDTNFKFQIAGFISQSNKNLLYDRSSFQVLVTDDKLRNVGLEMDFAYSVNGFTLGANAMVLSSKQKVDNKWENQILYNLSPSKISSYLRYDHAKFSVNFQNQQIFKATDNLGNAFTPYNSSDLNASYRTKIGQFNVAVQNVLNTTYQTLYSQKFEVIYAKQYYPKYFPARGRTVNVTYTYKF</sequence>
<dbReference type="CDD" id="cd01347">
    <property type="entry name" value="ligand_gated_channel"/>
    <property type="match status" value="1"/>
</dbReference>
<feature type="signal peptide" evidence="10">
    <location>
        <begin position="1"/>
        <end position="18"/>
    </location>
</feature>
<dbReference type="GO" id="GO:0044718">
    <property type="term" value="P:siderophore transmembrane transport"/>
    <property type="evidence" value="ECO:0007669"/>
    <property type="project" value="TreeGrafter"/>
</dbReference>
<dbReference type="EMBL" id="JAGKSB010000004">
    <property type="protein sequence ID" value="MBP3942791.1"/>
    <property type="molecule type" value="Genomic_DNA"/>
</dbReference>
<dbReference type="Gene3D" id="2.60.40.1120">
    <property type="entry name" value="Carboxypeptidase-like, regulatory domain"/>
    <property type="match status" value="1"/>
</dbReference>
<keyword evidence="5 9" id="KW-0798">TonB box</keyword>
<evidence type="ECO:0000256" key="6">
    <source>
        <dbReference type="ARBA" id="ARBA00023136"/>
    </source>
</evidence>
<evidence type="ECO:0000256" key="10">
    <source>
        <dbReference type="SAM" id="SignalP"/>
    </source>
</evidence>
<dbReference type="InterPro" id="IPR008969">
    <property type="entry name" value="CarboxyPept-like_regulatory"/>
</dbReference>
<dbReference type="PANTHER" id="PTHR30069">
    <property type="entry name" value="TONB-DEPENDENT OUTER MEMBRANE RECEPTOR"/>
    <property type="match status" value="1"/>
</dbReference>
<evidence type="ECO:0000259" key="11">
    <source>
        <dbReference type="Pfam" id="PF00593"/>
    </source>
</evidence>
<evidence type="ECO:0000256" key="4">
    <source>
        <dbReference type="ARBA" id="ARBA00022692"/>
    </source>
</evidence>
<proteinExistence type="inferred from homology"/>
<feature type="chain" id="PRO_5035775871" evidence="10">
    <location>
        <begin position="19"/>
        <end position="804"/>
    </location>
</feature>
<dbReference type="SUPFAM" id="SSF49464">
    <property type="entry name" value="Carboxypeptidase regulatory domain-like"/>
    <property type="match status" value="1"/>
</dbReference>
<gene>
    <name evidence="13" type="ORF">J5U18_04300</name>
</gene>
<dbReference type="Gene3D" id="2.40.170.20">
    <property type="entry name" value="TonB-dependent receptor, beta-barrel domain"/>
    <property type="match status" value="1"/>
</dbReference>
<comment type="subcellular location">
    <subcellularLocation>
        <location evidence="1 8">Cell outer membrane</location>
        <topology evidence="1 8">Multi-pass membrane protein</topology>
    </subcellularLocation>
</comment>
<dbReference type="SUPFAM" id="SSF56935">
    <property type="entry name" value="Porins"/>
    <property type="match status" value="1"/>
</dbReference>
<evidence type="ECO:0000313" key="14">
    <source>
        <dbReference type="Proteomes" id="UP000679691"/>
    </source>
</evidence>
<dbReference type="Pfam" id="PF07715">
    <property type="entry name" value="Plug"/>
    <property type="match status" value="1"/>
</dbReference>
<keyword evidence="2 8" id="KW-0813">Transport</keyword>
<keyword evidence="4 8" id="KW-0812">Transmembrane</keyword>
<dbReference type="Proteomes" id="UP000679691">
    <property type="component" value="Unassembled WGS sequence"/>
</dbReference>
<protein>
    <submittedName>
        <fullName evidence="13">TonB-dependent receptor</fullName>
    </submittedName>
</protein>